<dbReference type="EC" id="2.5.1.18" evidence="4"/>
<proteinExistence type="inferred from homology"/>
<dbReference type="VEuPathDB" id="FungiDB:PADG_02526"/>
<evidence type="ECO:0000313" key="7">
    <source>
        <dbReference type="EMBL" id="ODH28603.1"/>
    </source>
</evidence>
<dbReference type="GO" id="GO:0006749">
    <property type="term" value="P:glutathione metabolic process"/>
    <property type="evidence" value="ECO:0007669"/>
    <property type="project" value="TreeGrafter"/>
</dbReference>
<dbReference type="Pfam" id="PF01323">
    <property type="entry name" value="DSBA"/>
    <property type="match status" value="1"/>
</dbReference>
<comment type="catalytic activity">
    <reaction evidence="3 4">
        <text>RX + glutathione = an S-substituted glutathione + a halide anion + H(+)</text>
        <dbReference type="Rhea" id="RHEA:16437"/>
        <dbReference type="ChEBI" id="CHEBI:15378"/>
        <dbReference type="ChEBI" id="CHEBI:16042"/>
        <dbReference type="ChEBI" id="CHEBI:17792"/>
        <dbReference type="ChEBI" id="CHEBI:57925"/>
        <dbReference type="ChEBI" id="CHEBI:90779"/>
        <dbReference type="EC" id="2.5.1.18"/>
    </reaction>
</comment>
<evidence type="ECO:0000256" key="1">
    <source>
        <dbReference type="ARBA" id="ARBA00006494"/>
    </source>
</evidence>
<dbReference type="FunFam" id="3.40.30.10:FF:000096">
    <property type="entry name" value="Glutathione S-transferase kappa"/>
    <property type="match status" value="1"/>
</dbReference>
<evidence type="ECO:0000256" key="5">
    <source>
        <dbReference type="PIRSR" id="PIRSR006386-1"/>
    </source>
</evidence>
<dbReference type="InterPro" id="IPR051924">
    <property type="entry name" value="GST_Kappa/NadH"/>
</dbReference>
<evidence type="ECO:0000256" key="3">
    <source>
        <dbReference type="ARBA" id="ARBA00047960"/>
    </source>
</evidence>
<gene>
    <name evidence="7" type="ORF">ACO22_03921</name>
</gene>
<reference evidence="7 8" key="1">
    <citation type="submission" date="2016-06" db="EMBL/GenBank/DDBJ databases">
        <authorList>
            <person name="Kjaerup R.B."/>
            <person name="Dalgaard T.S."/>
            <person name="Juul-Madsen H.R."/>
        </authorList>
    </citation>
    <scope>NUCLEOTIDE SEQUENCE [LARGE SCALE GENOMIC DNA]</scope>
    <source>
        <strain evidence="7 8">Pb300</strain>
    </source>
</reference>
<dbReference type="PANTHER" id="PTHR42943">
    <property type="entry name" value="GLUTATHIONE S-TRANSFERASE KAPPA"/>
    <property type="match status" value="1"/>
</dbReference>
<name>A0A1D2JEL3_PARBR</name>
<feature type="active site" description="Nucleophile" evidence="5">
    <location>
        <position position="13"/>
    </location>
</feature>
<dbReference type="PANTHER" id="PTHR42943:SF13">
    <property type="entry name" value="GLUTATHIONE S-TRANSFERASE KAPPA-RELATED"/>
    <property type="match status" value="1"/>
</dbReference>
<evidence type="ECO:0000256" key="2">
    <source>
        <dbReference type="ARBA" id="ARBA00022679"/>
    </source>
</evidence>
<dbReference type="Gene3D" id="3.40.30.10">
    <property type="entry name" value="Glutaredoxin"/>
    <property type="match status" value="1"/>
</dbReference>
<dbReference type="InterPro" id="IPR001853">
    <property type="entry name" value="DSBA-like_thioredoxin_dom"/>
</dbReference>
<accession>A0A1D2JEL3</accession>
<dbReference type="GO" id="GO:0005777">
    <property type="term" value="C:peroxisome"/>
    <property type="evidence" value="ECO:0007669"/>
    <property type="project" value="TreeGrafter"/>
</dbReference>
<comment type="similarity">
    <text evidence="1 4">Belongs to the GST superfamily. Kappa family.</text>
</comment>
<dbReference type="GO" id="GO:0004602">
    <property type="term" value="F:glutathione peroxidase activity"/>
    <property type="evidence" value="ECO:0007669"/>
    <property type="project" value="TreeGrafter"/>
</dbReference>
<protein>
    <recommendedName>
        <fullName evidence="4">Glutathione S-transferase kappa</fullName>
        <ecNumber evidence="4">2.5.1.18</ecNumber>
    </recommendedName>
</protein>
<organism evidence="7 8">
    <name type="scientific">Paracoccidioides brasiliensis</name>
    <dbReference type="NCBI Taxonomy" id="121759"/>
    <lineage>
        <taxon>Eukaryota</taxon>
        <taxon>Fungi</taxon>
        <taxon>Dikarya</taxon>
        <taxon>Ascomycota</taxon>
        <taxon>Pezizomycotina</taxon>
        <taxon>Eurotiomycetes</taxon>
        <taxon>Eurotiomycetidae</taxon>
        <taxon>Onygenales</taxon>
        <taxon>Ajellomycetaceae</taxon>
        <taxon>Paracoccidioides</taxon>
    </lineage>
</organism>
<dbReference type="VEuPathDB" id="FungiDB:PABG_00133"/>
<feature type="domain" description="DSBA-like thioredoxin" evidence="6">
    <location>
        <begin position="5"/>
        <end position="204"/>
    </location>
</feature>
<dbReference type="GO" id="GO:0004364">
    <property type="term" value="F:glutathione transferase activity"/>
    <property type="evidence" value="ECO:0007669"/>
    <property type="project" value="UniProtKB-UniRule"/>
</dbReference>
<dbReference type="SUPFAM" id="SSF52833">
    <property type="entry name" value="Thioredoxin-like"/>
    <property type="match status" value="1"/>
</dbReference>
<dbReference type="InterPro" id="IPR036249">
    <property type="entry name" value="Thioredoxin-like_sf"/>
</dbReference>
<dbReference type="Proteomes" id="UP000242814">
    <property type="component" value="Unassembled WGS sequence"/>
</dbReference>
<sequence>MGGKIEAYFDCPSPYSFFSFQHLLKNRELLASHGIEVEIFPVFLGGINAGSGNTPPWTNPVKARYGKFDRERAAKYFNVKDMSPPPFFPPLTILPQRVATYIKANYPRSRFENTFLLYWTYMFYRHIDLSKPENMIALLREEKYSDAEIETIMKNAQSPEGKQALTDRTKEALDRGAFGAPWFWVRNAEGKEEPFFGSDRFHYMWQFLGVPFQDVKILEKGKERAKL</sequence>
<dbReference type="InterPro" id="IPR014440">
    <property type="entry name" value="HCCAis_GSTk"/>
</dbReference>
<evidence type="ECO:0000313" key="8">
    <source>
        <dbReference type="Proteomes" id="UP000242814"/>
    </source>
</evidence>
<dbReference type="PIRSF" id="PIRSF006386">
    <property type="entry name" value="HCCAis_GSTk"/>
    <property type="match status" value="1"/>
</dbReference>
<dbReference type="AlphaFoldDB" id="A0A1D2JEL3"/>
<evidence type="ECO:0000259" key="6">
    <source>
        <dbReference type="Pfam" id="PF01323"/>
    </source>
</evidence>
<dbReference type="EMBL" id="LZYO01000144">
    <property type="protein sequence ID" value="ODH28603.1"/>
    <property type="molecule type" value="Genomic_DNA"/>
</dbReference>
<comment type="caution">
    <text evidence="7">The sequence shown here is derived from an EMBL/GenBank/DDBJ whole genome shotgun (WGS) entry which is preliminary data.</text>
</comment>
<keyword evidence="2 4" id="KW-0808">Transferase</keyword>
<evidence type="ECO:0000256" key="4">
    <source>
        <dbReference type="PIRNR" id="PIRNR006386"/>
    </source>
</evidence>
<dbReference type="GO" id="GO:0005739">
    <property type="term" value="C:mitochondrion"/>
    <property type="evidence" value="ECO:0007669"/>
    <property type="project" value="TreeGrafter"/>
</dbReference>